<proteinExistence type="predicted"/>
<evidence type="ECO:0000256" key="1">
    <source>
        <dbReference type="ARBA" id="ARBA00022884"/>
    </source>
</evidence>
<evidence type="ECO:0000313" key="5">
    <source>
        <dbReference type="Proteomes" id="UP000325440"/>
    </source>
</evidence>
<dbReference type="GO" id="GO:0003729">
    <property type="term" value="F:mRNA binding"/>
    <property type="evidence" value="ECO:0007669"/>
    <property type="project" value="TreeGrafter"/>
</dbReference>
<feature type="compositionally biased region" description="Basic and acidic residues" evidence="2">
    <location>
        <begin position="37"/>
        <end position="55"/>
    </location>
</feature>
<dbReference type="EMBL" id="CABPRJ010000480">
    <property type="protein sequence ID" value="VVC28409.1"/>
    <property type="molecule type" value="Genomic_DNA"/>
</dbReference>
<dbReference type="InterPro" id="IPR051229">
    <property type="entry name" value="ALYREF_mRNA_export"/>
</dbReference>
<dbReference type="SMART" id="SM00360">
    <property type="entry name" value="RRM"/>
    <property type="match status" value="1"/>
</dbReference>
<dbReference type="AlphaFoldDB" id="A0A5E4M8M3"/>
<keyword evidence="5" id="KW-1185">Reference proteome</keyword>
<dbReference type="GO" id="GO:0005634">
    <property type="term" value="C:nucleus"/>
    <property type="evidence" value="ECO:0007669"/>
    <property type="project" value="TreeGrafter"/>
</dbReference>
<dbReference type="InterPro" id="IPR000504">
    <property type="entry name" value="RRM_dom"/>
</dbReference>
<dbReference type="PANTHER" id="PTHR19965">
    <property type="entry name" value="RNA AND EXPORT FACTOR BINDING PROTEIN"/>
    <property type="match status" value="1"/>
</dbReference>
<dbReference type="Pfam" id="PF00076">
    <property type="entry name" value="RRM_1"/>
    <property type="match status" value="1"/>
</dbReference>
<dbReference type="InterPro" id="IPR035979">
    <property type="entry name" value="RBD_domain_sf"/>
</dbReference>
<dbReference type="InterPro" id="IPR012677">
    <property type="entry name" value="Nucleotide-bd_a/b_plait_sf"/>
</dbReference>
<dbReference type="GO" id="GO:0006406">
    <property type="term" value="P:mRNA export from nucleus"/>
    <property type="evidence" value="ECO:0007669"/>
    <property type="project" value="TreeGrafter"/>
</dbReference>
<feature type="domain" description="RRM" evidence="3">
    <location>
        <begin position="93"/>
        <end position="163"/>
    </location>
</feature>
<sequence length="269" mass="30912">MDGSSEETVNGRRASFGGQQHNRGDNGCRRVYRGSKFRSDECGGKSEAGTRDRRPYRFSPYAKGDMNAPERGTLCNVQQIKKTSNALPDKNLKIHLSNINFRVTVGKIQDIFYKFGPLKSVDFHYDQCGKFLRTASVRFENSELKSFQEWYNVPFNDRRMKIKIDNLLNIMNYNLYLSRSATISERNTRGDVFYHPTFPPTSMAAPMCDEFSVELTSEDSVETITVVNPEVVSEIPGKFKNKRQPKTNYTLNLIVLWNSKITDYTCLYI</sequence>
<evidence type="ECO:0000256" key="2">
    <source>
        <dbReference type="SAM" id="MobiDB-lite"/>
    </source>
</evidence>
<dbReference type="Gene3D" id="3.30.70.330">
    <property type="match status" value="1"/>
</dbReference>
<accession>A0A5E4M8M3</accession>
<dbReference type="PANTHER" id="PTHR19965:SF82">
    <property type="entry name" value="THO COMPLEX SUBUNIT 4"/>
    <property type="match status" value="1"/>
</dbReference>
<dbReference type="Proteomes" id="UP000325440">
    <property type="component" value="Unassembled WGS sequence"/>
</dbReference>
<evidence type="ECO:0000313" key="4">
    <source>
        <dbReference type="EMBL" id="VVC28409.1"/>
    </source>
</evidence>
<gene>
    <name evidence="4" type="ORF">CINCED_3A018582</name>
</gene>
<keyword evidence="1" id="KW-0694">RNA-binding</keyword>
<organism evidence="4 5">
    <name type="scientific">Cinara cedri</name>
    <dbReference type="NCBI Taxonomy" id="506608"/>
    <lineage>
        <taxon>Eukaryota</taxon>
        <taxon>Metazoa</taxon>
        <taxon>Ecdysozoa</taxon>
        <taxon>Arthropoda</taxon>
        <taxon>Hexapoda</taxon>
        <taxon>Insecta</taxon>
        <taxon>Pterygota</taxon>
        <taxon>Neoptera</taxon>
        <taxon>Paraneoptera</taxon>
        <taxon>Hemiptera</taxon>
        <taxon>Sternorrhyncha</taxon>
        <taxon>Aphidomorpha</taxon>
        <taxon>Aphidoidea</taxon>
        <taxon>Aphididae</taxon>
        <taxon>Lachninae</taxon>
        <taxon>Cinara</taxon>
    </lineage>
</organism>
<evidence type="ECO:0000259" key="3">
    <source>
        <dbReference type="SMART" id="SM00360"/>
    </source>
</evidence>
<dbReference type="SUPFAM" id="SSF54928">
    <property type="entry name" value="RNA-binding domain, RBD"/>
    <property type="match status" value="1"/>
</dbReference>
<reference evidence="4 5" key="1">
    <citation type="submission" date="2019-08" db="EMBL/GenBank/DDBJ databases">
        <authorList>
            <person name="Alioto T."/>
            <person name="Alioto T."/>
            <person name="Gomez Garrido J."/>
        </authorList>
    </citation>
    <scope>NUCLEOTIDE SEQUENCE [LARGE SCALE GENOMIC DNA]</scope>
</reference>
<name>A0A5E4M8M3_9HEMI</name>
<protein>
    <submittedName>
        <fullName evidence="4">RNA recognition motif domain</fullName>
    </submittedName>
</protein>
<feature type="region of interest" description="Disordered" evidence="2">
    <location>
        <begin position="1"/>
        <end position="63"/>
    </location>
</feature>